<evidence type="ECO:0000313" key="2">
    <source>
        <dbReference type="EMBL" id="QNM82722.1"/>
    </source>
</evidence>
<dbReference type="RefSeq" id="WP_187479677.1">
    <property type="nucleotide sequence ID" value="NZ_CP060697.1"/>
</dbReference>
<reference evidence="2 3" key="1">
    <citation type="submission" date="2020-08" db="EMBL/GenBank/DDBJ databases">
        <title>Sphingomonas sp. sand1-3 16S ribosomal RNA gene Genome sequencing and assembly.</title>
        <authorList>
            <person name="Kang M."/>
        </authorList>
    </citation>
    <scope>NUCLEOTIDE SEQUENCE [LARGE SCALE GENOMIC DNA]</scope>
    <source>
        <strain evidence="3">sand1-3</strain>
    </source>
</reference>
<evidence type="ECO:0000313" key="3">
    <source>
        <dbReference type="Proteomes" id="UP000515861"/>
    </source>
</evidence>
<proteinExistence type="predicted"/>
<evidence type="ECO:0000256" key="1">
    <source>
        <dbReference type="SAM" id="MobiDB-lite"/>
    </source>
</evidence>
<dbReference type="KEGG" id="ssau:H8M03_12140"/>
<dbReference type="EMBL" id="CP060697">
    <property type="protein sequence ID" value="QNM82722.1"/>
    <property type="molecule type" value="Genomic_DNA"/>
</dbReference>
<dbReference type="Proteomes" id="UP000515861">
    <property type="component" value="Chromosome"/>
</dbReference>
<dbReference type="AlphaFoldDB" id="A0A7G9L273"/>
<gene>
    <name evidence="2" type="ORF">H8M03_12140</name>
</gene>
<accession>A0A7G9L273</accession>
<name>A0A7G9L273_9SPHN</name>
<organism evidence="2 3">
    <name type="scientific">Sphingomonas sabuli</name>
    <dbReference type="NCBI Taxonomy" id="2764186"/>
    <lineage>
        <taxon>Bacteria</taxon>
        <taxon>Pseudomonadati</taxon>
        <taxon>Pseudomonadota</taxon>
        <taxon>Alphaproteobacteria</taxon>
        <taxon>Sphingomonadales</taxon>
        <taxon>Sphingomonadaceae</taxon>
        <taxon>Sphingomonas</taxon>
    </lineage>
</organism>
<feature type="region of interest" description="Disordered" evidence="1">
    <location>
        <begin position="74"/>
        <end position="93"/>
    </location>
</feature>
<sequence>MRIDPMPSERLEQSGSELHSVLSVQPHQLEAIKNPSAPLADIVAADTFNSETVGRPIRRWARDPRLARTVNDVLARDPGREKPRSRLERLLGR</sequence>
<keyword evidence="3" id="KW-1185">Reference proteome</keyword>
<protein>
    <submittedName>
        <fullName evidence="2">Uncharacterized protein</fullName>
    </submittedName>
</protein>